<dbReference type="EMBL" id="LXQA010064479">
    <property type="protein sequence ID" value="MCI07185.1"/>
    <property type="molecule type" value="Genomic_DNA"/>
</dbReference>
<protein>
    <submittedName>
        <fullName evidence="1">Uncharacterized protein</fullName>
    </submittedName>
</protein>
<accession>A0A392P8E6</accession>
<dbReference type="AlphaFoldDB" id="A0A392P8E6"/>
<dbReference type="Proteomes" id="UP000265520">
    <property type="component" value="Unassembled WGS sequence"/>
</dbReference>
<evidence type="ECO:0000313" key="2">
    <source>
        <dbReference type="Proteomes" id="UP000265520"/>
    </source>
</evidence>
<evidence type="ECO:0000313" key="1">
    <source>
        <dbReference type="EMBL" id="MCI07185.1"/>
    </source>
</evidence>
<comment type="caution">
    <text evidence="1">The sequence shown here is derived from an EMBL/GenBank/DDBJ whole genome shotgun (WGS) entry which is preliminary data.</text>
</comment>
<proteinExistence type="predicted"/>
<organism evidence="1 2">
    <name type="scientific">Trifolium medium</name>
    <dbReference type="NCBI Taxonomy" id="97028"/>
    <lineage>
        <taxon>Eukaryota</taxon>
        <taxon>Viridiplantae</taxon>
        <taxon>Streptophyta</taxon>
        <taxon>Embryophyta</taxon>
        <taxon>Tracheophyta</taxon>
        <taxon>Spermatophyta</taxon>
        <taxon>Magnoliopsida</taxon>
        <taxon>eudicotyledons</taxon>
        <taxon>Gunneridae</taxon>
        <taxon>Pentapetalae</taxon>
        <taxon>rosids</taxon>
        <taxon>fabids</taxon>
        <taxon>Fabales</taxon>
        <taxon>Fabaceae</taxon>
        <taxon>Papilionoideae</taxon>
        <taxon>50 kb inversion clade</taxon>
        <taxon>NPAAA clade</taxon>
        <taxon>Hologalegina</taxon>
        <taxon>IRL clade</taxon>
        <taxon>Trifolieae</taxon>
        <taxon>Trifolium</taxon>
    </lineage>
</organism>
<feature type="non-terminal residue" evidence="1">
    <location>
        <position position="46"/>
    </location>
</feature>
<sequence>MVVLPAKTDLMKTDRCRTAFCWWFAEAVAHCRSGVLKIHSLVFVWG</sequence>
<reference evidence="1 2" key="1">
    <citation type="journal article" date="2018" name="Front. Plant Sci.">
        <title>Red Clover (Trifolium pratense) and Zigzag Clover (T. medium) - A Picture of Genomic Similarities and Differences.</title>
        <authorList>
            <person name="Dluhosova J."/>
            <person name="Istvanek J."/>
            <person name="Nedelnik J."/>
            <person name="Repkova J."/>
        </authorList>
    </citation>
    <scope>NUCLEOTIDE SEQUENCE [LARGE SCALE GENOMIC DNA]</scope>
    <source>
        <strain evidence="2">cv. 10/8</strain>
        <tissue evidence="1">Leaf</tissue>
    </source>
</reference>
<keyword evidence="2" id="KW-1185">Reference proteome</keyword>
<name>A0A392P8E6_9FABA</name>